<dbReference type="RefSeq" id="WP_196272132.1">
    <property type="nucleotide sequence ID" value="NZ_JADQDO010000005.1"/>
</dbReference>
<evidence type="ECO:0000313" key="3">
    <source>
        <dbReference type="Proteomes" id="UP000599312"/>
    </source>
</evidence>
<keyword evidence="1" id="KW-0812">Transmembrane</keyword>
<dbReference type="Proteomes" id="UP000599312">
    <property type="component" value="Unassembled WGS sequence"/>
</dbReference>
<dbReference type="InterPro" id="IPR025495">
    <property type="entry name" value="DUF4386"/>
</dbReference>
<organism evidence="2 3">
    <name type="scientific">Microvirga alba</name>
    <dbReference type="NCBI Taxonomy" id="2791025"/>
    <lineage>
        <taxon>Bacteria</taxon>
        <taxon>Pseudomonadati</taxon>
        <taxon>Pseudomonadota</taxon>
        <taxon>Alphaproteobacteria</taxon>
        <taxon>Hyphomicrobiales</taxon>
        <taxon>Methylobacteriaceae</taxon>
        <taxon>Microvirga</taxon>
    </lineage>
</organism>
<gene>
    <name evidence="2" type="ORF">I2H38_12185</name>
</gene>
<dbReference type="AlphaFoldDB" id="A0A931FNK9"/>
<evidence type="ECO:0000313" key="2">
    <source>
        <dbReference type="EMBL" id="MBF9234139.1"/>
    </source>
</evidence>
<evidence type="ECO:0000256" key="1">
    <source>
        <dbReference type="SAM" id="Phobius"/>
    </source>
</evidence>
<feature type="transmembrane region" description="Helical" evidence="1">
    <location>
        <begin position="16"/>
        <end position="35"/>
    </location>
</feature>
<feature type="transmembrane region" description="Helical" evidence="1">
    <location>
        <begin position="178"/>
        <end position="195"/>
    </location>
</feature>
<sequence>MVVNNRTFSLRTSLRLSAWLLLVGQLLYIVVTRFHAGGDANNHPVVFAEYAANGIWTAVHLGQFASMAMLLAGLLALLFALDVQDGTARWAGRFGAASAAATLALYGVLQAVDGVALKQAVNAWASAPDAEKAARFASAEAIRWLEWGVRSYQDFALGLALLLFAAAVVQTAWVPRPIAYLMGLSGLTYLVQGWVAGSEGFSPTQSVAIVLAWVLSLVWMIWLVVVAWRMQDSEIADEGGGLPAFI</sequence>
<feature type="transmembrane region" description="Helical" evidence="1">
    <location>
        <begin position="90"/>
        <end position="109"/>
    </location>
</feature>
<accession>A0A931FNK9</accession>
<dbReference type="EMBL" id="JADQDO010000005">
    <property type="protein sequence ID" value="MBF9234139.1"/>
    <property type="molecule type" value="Genomic_DNA"/>
</dbReference>
<name>A0A931FNK9_9HYPH</name>
<reference evidence="2" key="1">
    <citation type="submission" date="2020-11" db="EMBL/GenBank/DDBJ databases">
        <authorList>
            <person name="Kim M.K."/>
        </authorList>
    </citation>
    <scope>NUCLEOTIDE SEQUENCE</scope>
    <source>
        <strain evidence="2">BT350</strain>
    </source>
</reference>
<feature type="transmembrane region" description="Helical" evidence="1">
    <location>
        <begin position="55"/>
        <end position="78"/>
    </location>
</feature>
<protein>
    <submittedName>
        <fullName evidence="2">DUF4386 family protein</fullName>
    </submittedName>
</protein>
<dbReference type="Pfam" id="PF14329">
    <property type="entry name" value="DUF4386"/>
    <property type="match status" value="1"/>
</dbReference>
<keyword evidence="1" id="KW-0472">Membrane</keyword>
<feature type="transmembrane region" description="Helical" evidence="1">
    <location>
        <begin position="207"/>
        <end position="228"/>
    </location>
</feature>
<keyword evidence="1" id="KW-1133">Transmembrane helix</keyword>
<keyword evidence="3" id="KW-1185">Reference proteome</keyword>
<proteinExistence type="predicted"/>
<comment type="caution">
    <text evidence="2">The sequence shown here is derived from an EMBL/GenBank/DDBJ whole genome shotgun (WGS) entry which is preliminary data.</text>
</comment>
<feature type="transmembrane region" description="Helical" evidence="1">
    <location>
        <begin position="155"/>
        <end position="173"/>
    </location>
</feature>